<dbReference type="EMBL" id="WSRQ01000005">
    <property type="protein sequence ID" value="MVX62975.1"/>
    <property type="molecule type" value="Genomic_DNA"/>
</dbReference>
<evidence type="ECO:0008006" key="7">
    <source>
        <dbReference type="Google" id="ProtNLM"/>
    </source>
</evidence>
<evidence type="ECO:0000313" key="5">
    <source>
        <dbReference type="Proteomes" id="UP000191056"/>
    </source>
</evidence>
<protein>
    <recommendedName>
        <fullName evidence="7">Outer membrane lipoprotein carrier protein LolA</fullName>
    </recommendedName>
</protein>
<proteinExistence type="predicted"/>
<evidence type="ECO:0000256" key="1">
    <source>
        <dbReference type="SAM" id="Phobius"/>
    </source>
</evidence>
<accession>A0A1V4J0U3</accession>
<keyword evidence="1" id="KW-0472">Membrane</keyword>
<evidence type="ECO:0000313" key="6">
    <source>
        <dbReference type="Proteomes" id="UP000265930"/>
    </source>
</evidence>
<dbReference type="STRING" id="225345.CLCHR_03690"/>
<dbReference type="EMBL" id="QXDJ01000001">
    <property type="protein sequence ID" value="RII36750.1"/>
    <property type="molecule type" value="Genomic_DNA"/>
</dbReference>
<dbReference type="Proteomes" id="UP000265930">
    <property type="component" value="Unassembled WGS sequence"/>
</dbReference>
<keyword evidence="5" id="KW-1185">Reference proteome</keyword>
<dbReference type="EMBL" id="MZGT01000004">
    <property type="protein sequence ID" value="OPJ65796.1"/>
    <property type="molecule type" value="Genomic_DNA"/>
</dbReference>
<evidence type="ECO:0000313" key="3">
    <source>
        <dbReference type="EMBL" id="OPJ65796.1"/>
    </source>
</evidence>
<dbReference type="OrthoDB" id="1938773at2"/>
<dbReference type="RefSeq" id="WP_079437953.1">
    <property type="nucleotide sequence ID" value="NZ_JBLZIA010000005.1"/>
</dbReference>
<organism evidence="3 5">
    <name type="scientific">Clostridium chromiireducens</name>
    <dbReference type="NCBI Taxonomy" id="225345"/>
    <lineage>
        <taxon>Bacteria</taxon>
        <taxon>Bacillati</taxon>
        <taxon>Bacillota</taxon>
        <taxon>Clostridia</taxon>
        <taxon>Eubacteriales</taxon>
        <taxon>Clostridiaceae</taxon>
        <taxon>Clostridium</taxon>
    </lineage>
</organism>
<reference evidence="4 6" key="2">
    <citation type="submission" date="2018-08" db="EMBL/GenBank/DDBJ databases">
        <title>Genome of Clostridium chromiireducens C1, DSM12136.</title>
        <authorList>
            <person name="Xing M."/>
            <person name="Wei Y."/>
            <person name="Ang E.L."/>
            <person name="Zhao H."/>
            <person name="Zhang Y."/>
        </authorList>
    </citation>
    <scope>NUCLEOTIDE SEQUENCE [LARGE SCALE GENOMIC DNA]</scope>
    <source>
        <strain evidence="4 6">C1</strain>
    </source>
</reference>
<evidence type="ECO:0000313" key="4">
    <source>
        <dbReference type="EMBL" id="RII36750.1"/>
    </source>
</evidence>
<name>A0A1V4J0U3_9CLOT</name>
<dbReference type="NCBIfam" id="NF041287">
    <property type="entry name" value="lipo_GerS_rel"/>
    <property type="match status" value="1"/>
</dbReference>
<dbReference type="Gene3D" id="2.50.20.10">
    <property type="entry name" value="Lipoprotein localisation LolA/LolB/LppX"/>
    <property type="match status" value="1"/>
</dbReference>
<keyword evidence="1" id="KW-0812">Transmembrane</keyword>
<sequence>MNLKNNILNKILIIGAVLLIPVFIILVVILGRHVVTPSNEDIINGLKNTKYYSSKVDYVFKNSKAQFEESTMQYHSADKGSRIEFQEGSGRVKVYNGGEIRVEGNEDNEYTIEKDIDVIYPLAFMENILSNSQIDEIKEVKAEWGDGVYLQVNIQYQSQNKHLSKAEFYIDKNKEAPVLLKVLDDSGKERIIINYKDFKKEKSLSDDLF</sequence>
<gene>
    <name evidence="3" type="ORF">CLCHR_03690</name>
    <name evidence="4" type="ORF">D2A34_05030</name>
    <name evidence="2" type="ORF">GKZ28_04560</name>
</gene>
<reference evidence="3 5" key="1">
    <citation type="submission" date="2017-03" db="EMBL/GenBank/DDBJ databases">
        <title>Genome sequence of Clostridium chromiireducens DSM 23318.</title>
        <authorList>
            <person name="Poehlein A."/>
            <person name="Daniel R."/>
        </authorList>
    </citation>
    <scope>NUCLEOTIDE SEQUENCE [LARGE SCALE GENOMIC DNA]</scope>
    <source>
        <strain evidence="3 5">DSM 23318</strain>
    </source>
</reference>
<reference evidence="2" key="3">
    <citation type="submission" date="2019-12" db="EMBL/GenBank/DDBJ databases">
        <title>Microbes associate with the intestines of laboratory mice.</title>
        <authorList>
            <person name="Navarre W."/>
            <person name="Wong E."/>
        </authorList>
    </citation>
    <scope>NUCLEOTIDE SEQUENCE</scope>
    <source>
        <strain evidence="2">NM79_F5</strain>
    </source>
</reference>
<dbReference type="AlphaFoldDB" id="A0A1V4J0U3"/>
<feature type="transmembrane region" description="Helical" evidence="1">
    <location>
        <begin position="12"/>
        <end position="31"/>
    </location>
</feature>
<keyword evidence="1" id="KW-1133">Transmembrane helix</keyword>
<evidence type="ECO:0000313" key="2">
    <source>
        <dbReference type="EMBL" id="MVX62975.1"/>
    </source>
</evidence>
<comment type="caution">
    <text evidence="3">The sequence shown here is derived from an EMBL/GenBank/DDBJ whole genome shotgun (WGS) entry which is preliminary data.</text>
</comment>
<dbReference type="Proteomes" id="UP000191056">
    <property type="component" value="Unassembled WGS sequence"/>
</dbReference>
<dbReference type="Proteomes" id="UP000656077">
    <property type="component" value="Unassembled WGS sequence"/>
</dbReference>